<keyword evidence="6" id="KW-1185">Reference proteome</keyword>
<dbReference type="Pfam" id="PF00535">
    <property type="entry name" value="Glycos_transf_2"/>
    <property type="match status" value="1"/>
</dbReference>
<dbReference type="Proteomes" id="UP000657177">
    <property type="component" value="Unassembled WGS sequence"/>
</dbReference>
<dbReference type="SUPFAM" id="SSF53448">
    <property type="entry name" value="Nucleotide-diphospho-sugar transferases"/>
    <property type="match status" value="1"/>
</dbReference>
<sequence>MMNKLISVIIPMYNTEKYISDCLNSLLKQTYTNFEAIVINDGSTDRCGEIVKEYMKKDSRFKLIEQKNQGASAARNLGIEIARGDYLYFLDSDDFIHEKTFQICMSCFEAQKVDMVTFDAQCVFEDDYLKNNPPEKIIRMSKFYDRSDVSNGNGLMELSTFLKLCLFNNKFRGNLWINMIDMDVIKKNRIRFDNKITYYEDCIFLYFLSKNIKKIKYLPEKLYYRRLTGSSLMTENNTSKKIAENLFYCINLLEDEYQEINHEQKMVNKIFKQMLCAAAKLYRDKSFYEANGIVEIENERWKLFYHCLDKYRQLIEEYEKEYNKAISDIDAILNQN</sequence>
<dbReference type="CDD" id="cd00761">
    <property type="entry name" value="Glyco_tranf_GTA_type"/>
    <property type="match status" value="1"/>
</dbReference>
<dbReference type="PANTHER" id="PTHR22916:SF51">
    <property type="entry name" value="GLYCOSYLTRANSFERASE EPSH-RELATED"/>
    <property type="match status" value="1"/>
</dbReference>
<evidence type="ECO:0000256" key="1">
    <source>
        <dbReference type="ARBA" id="ARBA00022676"/>
    </source>
</evidence>
<dbReference type="EMBL" id="JAAKDE010000003">
    <property type="protein sequence ID" value="MBA2132308.1"/>
    <property type="molecule type" value="Genomic_DNA"/>
</dbReference>
<proteinExistence type="predicted"/>
<feature type="coiled-coil region" evidence="3">
    <location>
        <begin position="308"/>
        <end position="335"/>
    </location>
</feature>
<keyword evidence="1" id="KW-0328">Glycosyltransferase</keyword>
<evidence type="ECO:0000313" key="5">
    <source>
        <dbReference type="EMBL" id="MBA2132308.1"/>
    </source>
</evidence>
<dbReference type="InterPro" id="IPR001173">
    <property type="entry name" value="Glyco_trans_2-like"/>
</dbReference>
<keyword evidence="3" id="KW-0175">Coiled coil</keyword>
<evidence type="ECO:0000256" key="2">
    <source>
        <dbReference type="ARBA" id="ARBA00022679"/>
    </source>
</evidence>
<gene>
    <name evidence="5" type="ORF">G5B42_01925</name>
</gene>
<keyword evidence="2" id="KW-0808">Transferase</keyword>
<reference evidence="5" key="1">
    <citation type="submission" date="2020-06" db="EMBL/GenBank/DDBJ databases">
        <title>Novel chitinolytic bacterium.</title>
        <authorList>
            <person name="Ungkulpasvich U."/>
            <person name="Kosugi A."/>
            <person name="Uke A."/>
        </authorList>
    </citation>
    <scope>NUCLEOTIDE SEQUENCE</scope>
    <source>
        <strain evidence="5">UUS1-1</strain>
    </source>
</reference>
<comment type="caution">
    <text evidence="5">The sequence shown here is derived from an EMBL/GenBank/DDBJ whole genome shotgun (WGS) entry which is preliminary data.</text>
</comment>
<dbReference type="AlphaFoldDB" id="A0A8J6HZP6"/>
<accession>A0A8J6HZP6</accession>
<protein>
    <submittedName>
        <fullName evidence="5">Glycosyltransferase</fullName>
    </submittedName>
</protein>
<dbReference type="PANTHER" id="PTHR22916">
    <property type="entry name" value="GLYCOSYLTRANSFERASE"/>
    <property type="match status" value="1"/>
</dbReference>
<feature type="domain" description="Glycosyltransferase 2-like" evidence="4">
    <location>
        <begin position="7"/>
        <end position="142"/>
    </location>
</feature>
<dbReference type="InterPro" id="IPR029044">
    <property type="entry name" value="Nucleotide-diphossugar_trans"/>
</dbReference>
<evidence type="ECO:0000313" key="6">
    <source>
        <dbReference type="Proteomes" id="UP000657177"/>
    </source>
</evidence>
<evidence type="ECO:0000259" key="4">
    <source>
        <dbReference type="Pfam" id="PF00535"/>
    </source>
</evidence>
<evidence type="ECO:0000256" key="3">
    <source>
        <dbReference type="SAM" id="Coils"/>
    </source>
</evidence>
<dbReference type="GO" id="GO:0016757">
    <property type="term" value="F:glycosyltransferase activity"/>
    <property type="evidence" value="ECO:0007669"/>
    <property type="project" value="UniProtKB-KW"/>
</dbReference>
<name>A0A8J6HZP6_9FIRM</name>
<dbReference type="Gene3D" id="3.90.550.10">
    <property type="entry name" value="Spore Coat Polysaccharide Biosynthesis Protein SpsA, Chain A"/>
    <property type="match status" value="1"/>
</dbReference>
<organism evidence="5 6">
    <name type="scientific">Capillibacterium thermochitinicola</name>
    <dbReference type="NCBI Taxonomy" id="2699427"/>
    <lineage>
        <taxon>Bacteria</taxon>
        <taxon>Bacillati</taxon>
        <taxon>Bacillota</taxon>
        <taxon>Capillibacterium</taxon>
    </lineage>
</organism>